<dbReference type="AlphaFoldDB" id="A0A0G1HL55"/>
<dbReference type="GO" id="GO:0009051">
    <property type="term" value="P:pentose-phosphate shunt, oxidative branch"/>
    <property type="evidence" value="ECO:0007669"/>
    <property type="project" value="TreeGrafter"/>
</dbReference>
<feature type="binding site" evidence="6">
    <location>
        <position position="168"/>
    </location>
    <ligand>
        <name>NADP(+)</name>
        <dbReference type="ChEBI" id="CHEBI:58349"/>
    </ligand>
</feature>
<evidence type="ECO:0000256" key="2">
    <source>
        <dbReference type="ARBA" id="ARBA00022526"/>
    </source>
</evidence>
<gene>
    <name evidence="6" type="primary">zwf</name>
    <name evidence="9" type="ORF">UW37_C0005G0018</name>
</gene>
<dbReference type="NCBIfam" id="TIGR00871">
    <property type="entry name" value="zwf"/>
    <property type="match status" value="1"/>
</dbReference>
<evidence type="ECO:0000256" key="6">
    <source>
        <dbReference type="HAMAP-Rule" id="MF_00966"/>
    </source>
</evidence>
<dbReference type="Gene3D" id="3.40.50.720">
    <property type="entry name" value="NAD(P)-binding Rossmann-like Domain"/>
    <property type="match status" value="1"/>
</dbReference>
<keyword evidence="5 6" id="KW-0119">Carbohydrate metabolism</keyword>
<dbReference type="InterPro" id="IPR036291">
    <property type="entry name" value="NAD(P)-bd_dom_sf"/>
</dbReference>
<sequence length="505" mass="57989">MQEMISPFGGYKTISPFVMVIFGATGDLTARKLMPALYNLLDQGILPDRFFIVGVARRQFSDEEFRQMMKEAVIKFSRSGEIKEGIWKKLAKNVFYQQGMFEDEATYNSLIGRLSQFDKEIGACITRFFYLATPPQNYATILAYLNTTKLAEGCGQGSSRWTRILIEKPFGKDLNQAKQLEEQLAKTFEERQIYRIDHYLAKETIQNIMAFRFANLMEYLWNKDFIDHVQITLAESEGVGRRGKFYEGVGALKDVAQNHLMAILAYITMEEPKSMIAADIREMRVEVLKKIRGADNPDYIVRGQYGRGVLGGKETVGYREEKDVLPDSLTETYVAFKLFIDNERWKGVPFYLRTGKRLVKDVTRIDIQLKNRQSQFFSQFKLPEGGANAITIQVQPKEGISLRFLAKIPGLSYEIKPVDMDFSYSTSFHREIADSYEKILMDTMMADQTLFATARGFAATWEYITSIIKMWENQGKPGFPNYAAGSWGPKESFDLIERDGRKWVV</sequence>
<dbReference type="PIRSF" id="PIRSF000110">
    <property type="entry name" value="G6PD"/>
    <property type="match status" value="1"/>
</dbReference>
<feature type="active site" description="Proton acceptor" evidence="6">
    <location>
        <position position="259"/>
    </location>
</feature>
<feature type="binding site" evidence="6">
    <location>
        <position position="198"/>
    </location>
    <ligand>
        <name>substrate</name>
    </ligand>
</feature>
<keyword evidence="2 6" id="KW-0313">Glucose metabolism</keyword>
<evidence type="ECO:0000256" key="1">
    <source>
        <dbReference type="ARBA" id="ARBA00004937"/>
    </source>
</evidence>
<dbReference type="Pfam" id="PF00479">
    <property type="entry name" value="G6PD_N"/>
    <property type="match status" value="1"/>
</dbReference>
<evidence type="ECO:0000256" key="3">
    <source>
        <dbReference type="ARBA" id="ARBA00022857"/>
    </source>
</evidence>
<dbReference type="EMBL" id="LCIB01000005">
    <property type="protein sequence ID" value="KKT47630.1"/>
    <property type="molecule type" value="Genomic_DNA"/>
</dbReference>
<evidence type="ECO:0000256" key="4">
    <source>
        <dbReference type="ARBA" id="ARBA00023002"/>
    </source>
</evidence>
<organism evidence="9 10">
    <name type="scientific">Candidatus Gottesmanbacteria bacterium GW2011_GWA2_44_17</name>
    <dbReference type="NCBI Taxonomy" id="1618444"/>
    <lineage>
        <taxon>Bacteria</taxon>
        <taxon>Candidatus Gottesmaniibacteriota</taxon>
    </lineage>
</organism>
<proteinExistence type="inferred from homology"/>
<feature type="domain" description="Glucose-6-phosphate dehydrogenase NAD-binding" evidence="7">
    <location>
        <begin position="20"/>
        <end position="207"/>
    </location>
</feature>
<comment type="caution">
    <text evidence="6">Lacks conserved residue(s) required for the propagation of feature annotation.</text>
</comment>
<dbReference type="SUPFAM" id="SSF55347">
    <property type="entry name" value="Glyceraldehyde-3-phosphate dehydrogenase-like, C-terminal domain"/>
    <property type="match status" value="1"/>
</dbReference>
<dbReference type="PANTHER" id="PTHR23429">
    <property type="entry name" value="GLUCOSE-6-PHOSPHATE 1-DEHYDROGENASE G6PD"/>
    <property type="match status" value="1"/>
</dbReference>
<dbReference type="InterPro" id="IPR001282">
    <property type="entry name" value="G6P_DH"/>
</dbReference>
<name>A0A0G1HL55_9BACT</name>
<feature type="domain" description="Glucose-6-phosphate dehydrogenase C-terminal" evidence="8">
    <location>
        <begin position="209"/>
        <end position="503"/>
    </location>
</feature>
<dbReference type="GO" id="GO:0004345">
    <property type="term" value="F:glucose-6-phosphate dehydrogenase activity"/>
    <property type="evidence" value="ECO:0007669"/>
    <property type="project" value="UniProtKB-UniRule"/>
</dbReference>
<feature type="binding site" evidence="6">
    <location>
        <position position="235"/>
    </location>
    <ligand>
        <name>substrate</name>
    </ligand>
</feature>
<dbReference type="UniPathway" id="UPA00115">
    <property type="reaction ID" value="UER00408"/>
</dbReference>
<protein>
    <recommendedName>
        <fullName evidence="6">Glucose-6-phosphate 1-dehydrogenase</fullName>
        <shortName evidence="6">G6PD</shortName>
        <ecNumber evidence="6">1.1.1.49</ecNumber>
    </recommendedName>
</protein>
<dbReference type="InterPro" id="IPR022675">
    <property type="entry name" value="G6P_DH_C"/>
</dbReference>
<evidence type="ECO:0000313" key="9">
    <source>
        <dbReference type="EMBL" id="KKT47630.1"/>
    </source>
</evidence>
<dbReference type="SUPFAM" id="SSF51735">
    <property type="entry name" value="NAD(P)-binding Rossmann-fold domains"/>
    <property type="match status" value="1"/>
</dbReference>
<comment type="catalytic activity">
    <reaction evidence="6">
        <text>D-glucose 6-phosphate + NADP(+) = 6-phospho-D-glucono-1,5-lactone + NADPH + H(+)</text>
        <dbReference type="Rhea" id="RHEA:15841"/>
        <dbReference type="ChEBI" id="CHEBI:15378"/>
        <dbReference type="ChEBI" id="CHEBI:57783"/>
        <dbReference type="ChEBI" id="CHEBI:57955"/>
        <dbReference type="ChEBI" id="CHEBI:58349"/>
        <dbReference type="ChEBI" id="CHEBI:61548"/>
        <dbReference type="EC" id="1.1.1.49"/>
    </reaction>
</comment>
<dbReference type="Gene3D" id="3.30.360.10">
    <property type="entry name" value="Dihydrodipicolinate Reductase, domain 2"/>
    <property type="match status" value="1"/>
</dbReference>
<feature type="binding site" evidence="6">
    <location>
        <position position="57"/>
    </location>
    <ligand>
        <name>NADP(+)</name>
        <dbReference type="ChEBI" id="CHEBI:58349"/>
    </ligand>
</feature>
<accession>A0A0G1HL55</accession>
<feature type="binding site" evidence="6">
    <location>
        <position position="356"/>
    </location>
    <ligand>
        <name>substrate</name>
    </ligand>
</feature>
<dbReference type="GO" id="GO:0006006">
    <property type="term" value="P:glucose metabolic process"/>
    <property type="evidence" value="ECO:0007669"/>
    <property type="project" value="UniProtKB-KW"/>
</dbReference>
<feature type="binding site" evidence="6">
    <location>
        <position position="202"/>
    </location>
    <ligand>
        <name>substrate</name>
    </ligand>
</feature>
<evidence type="ECO:0000259" key="7">
    <source>
        <dbReference type="Pfam" id="PF00479"/>
    </source>
</evidence>
<dbReference type="HAMAP" id="MF_00966">
    <property type="entry name" value="G6PD"/>
    <property type="match status" value="1"/>
</dbReference>
<dbReference type="GO" id="GO:0050661">
    <property type="term" value="F:NADP binding"/>
    <property type="evidence" value="ECO:0007669"/>
    <property type="project" value="UniProtKB-UniRule"/>
</dbReference>
<comment type="pathway">
    <text evidence="1 6">Carbohydrate degradation; pentose phosphate pathway; D-ribulose 5-phosphate from D-glucose 6-phosphate (oxidative stage): step 1/3.</text>
</comment>
<feature type="binding site" evidence="6">
    <location>
        <position position="254"/>
    </location>
    <ligand>
        <name>substrate</name>
    </ligand>
</feature>
<dbReference type="PANTHER" id="PTHR23429:SF0">
    <property type="entry name" value="GLUCOSE-6-PHOSPHATE 1-DEHYDROGENASE"/>
    <property type="match status" value="1"/>
</dbReference>
<dbReference type="Proteomes" id="UP000034063">
    <property type="component" value="Unassembled WGS sequence"/>
</dbReference>
<dbReference type="Pfam" id="PF02781">
    <property type="entry name" value="G6PD_C"/>
    <property type="match status" value="1"/>
</dbReference>
<keyword evidence="4 6" id="KW-0560">Oxidoreductase</keyword>
<evidence type="ECO:0000259" key="8">
    <source>
        <dbReference type="Pfam" id="PF02781"/>
    </source>
</evidence>
<keyword evidence="3 6" id="KW-0521">NADP</keyword>
<comment type="function">
    <text evidence="6">Catalyzes the oxidation of glucose 6-phosphate to 6-phosphogluconolactone.</text>
</comment>
<dbReference type="EC" id="1.1.1.49" evidence="6"/>
<dbReference type="PRINTS" id="PR00079">
    <property type="entry name" value="G6PDHDRGNASE"/>
</dbReference>
<dbReference type="PATRIC" id="fig|1618444.3.peg.142"/>
<evidence type="ECO:0000256" key="5">
    <source>
        <dbReference type="ARBA" id="ARBA00023277"/>
    </source>
</evidence>
<comment type="caution">
    <text evidence="9">The sequence shown here is derived from an EMBL/GenBank/DDBJ whole genome shotgun (WGS) entry which is preliminary data.</text>
</comment>
<comment type="similarity">
    <text evidence="6">Belongs to the glucose-6-phosphate dehydrogenase family.</text>
</comment>
<reference evidence="9 10" key="1">
    <citation type="journal article" date="2015" name="Nature">
        <title>rRNA introns, odd ribosomes, and small enigmatic genomes across a large radiation of phyla.</title>
        <authorList>
            <person name="Brown C.T."/>
            <person name="Hug L.A."/>
            <person name="Thomas B.C."/>
            <person name="Sharon I."/>
            <person name="Castelle C.J."/>
            <person name="Singh A."/>
            <person name="Wilkins M.J."/>
            <person name="Williams K.H."/>
            <person name="Banfield J.F."/>
        </authorList>
    </citation>
    <scope>NUCLEOTIDE SEQUENCE [LARGE SCALE GENOMIC DNA]</scope>
</reference>
<evidence type="ECO:0000313" key="10">
    <source>
        <dbReference type="Proteomes" id="UP000034063"/>
    </source>
</evidence>
<dbReference type="GO" id="GO:0005829">
    <property type="term" value="C:cytosol"/>
    <property type="evidence" value="ECO:0007669"/>
    <property type="project" value="TreeGrafter"/>
</dbReference>
<dbReference type="InterPro" id="IPR022674">
    <property type="entry name" value="G6P_DH_NAD-bd"/>
</dbReference>